<evidence type="ECO:0000256" key="8">
    <source>
        <dbReference type="ARBA" id="ARBA00023242"/>
    </source>
</evidence>
<accession>A0A7S2RP40</accession>
<evidence type="ECO:0000256" key="3">
    <source>
        <dbReference type="ARBA" id="ARBA00016738"/>
    </source>
</evidence>
<evidence type="ECO:0000256" key="4">
    <source>
        <dbReference type="ARBA" id="ARBA00022454"/>
    </source>
</evidence>
<comment type="function">
    <text evidence="9">Required for proper chromosome segregation during mitosis and error-free mitotic progression.</text>
</comment>
<keyword evidence="4" id="KW-0158">Chromosome</keyword>
<comment type="subcellular location">
    <subcellularLocation>
        <location evidence="1">Chromosome</location>
    </subcellularLocation>
    <subcellularLocation>
        <location evidence="2">Nucleus</location>
        <location evidence="2">Nucleolus</location>
    </subcellularLocation>
</comment>
<keyword evidence="5" id="KW-0597">Phosphoprotein</keyword>
<evidence type="ECO:0000256" key="6">
    <source>
        <dbReference type="ARBA" id="ARBA00022934"/>
    </source>
</evidence>
<evidence type="ECO:0000256" key="11">
    <source>
        <dbReference type="SAM" id="MobiDB-lite"/>
    </source>
</evidence>
<keyword evidence="8" id="KW-0539">Nucleus</keyword>
<dbReference type="PANTHER" id="PTHR13557:SF1">
    <property type="entry name" value="COILED-COIL DOMAIN-CONTAINING PROTEIN 86"/>
    <property type="match status" value="1"/>
</dbReference>
<protein>
    <recommendedName>
        <fullName evidence="3">Coiled-coil domain-containing protein 86</fullName>
    </recommendedName>
</protein>
<dbReference type="EMBL" id="HBHI01016574">
    <property type="protein sequence ID" value="CAD9676725.1"/>
    <property type="molecule type" value="Transcribed_RNA"/>
</dbReference>
<feature type="coiled-coil region" evidence="10">
    <location>
        <begin position="80"/>
        <end position="127"/>
    </location>
</feature>
<evidence type="ECO:0000313" key="12">
    <source>
        <dbReference type="EMBL" id="CAD9676725.1"/>
    </source>
</evidence>
<evidence type="ECO:0000256" key="2">
    <source>
        <dbReference type="ARBA" id="ARBA00004604"/>
    </source>
</evidence>
<keyword evidence="6" id="KW-0164">Citrullination</keyword>
<dbReference type="AlphaFoldDB" id="A0A7S2RP40"/>
<dbReference type="GO" id="GO:0005730">
    <property type="term" value="C:nucleolus"/>
    <property type="evidence" value="ECO:0007669"/>
    <property type="project" value="UniProtKB-SubCell"/>
</dbReference>
<evidence type="ECO:0000256" key="7">
    <source>
        <dbReference type="ARBA" id="ARBA00023054"/>
    </source>
</evidence>
<dbReference type="InterPro" id="IPR026570">
    <property type="entry name" value="CCDC86"/>
</dbReference>
<organism evidence="12">
    <name type="scientific">Eucampia antarctica</name>
    <dbReference type="NCBI Taxonomy" id="49252"/>
    <lineage>
        <taxon>Eukaryota</taxon>
        <taxon>Sar</taxon>
        <taxon>Stramenopiles</taxon>
        <taxon>Ochrophyta</taxon>
        <taxon>Bacillariophyta</taxon>
        <taxon>Mediophyceae</taxon>
        <taxon>Biddulphiophycidae</taxon>
        <taxon>Hemiaulales</taxon>
        <taxon>Hemiaulaceae</taxon>
        <taxon>Eucampia</taxon>
    </lineage>
</organism>
<sequence>MTRKENPITTVNQYIHGDITKLVETGFGVTTNKKSNTEVPNGRNASGRNWKVRAQKRASSLVTSNPQNAKSKTWERKANEKKLRLAIKEKTDEMKEERRQAAIAKKERRLENQKRRMENEFKVASRSAQVLGKNVDMKLKAMSKKQLRQIKKTRINTKTGTVEYVGAYTK</sequence>
<keyword evidence="7 10" id="KW-0175">Coiled coil</keyword>
<evidence type="ECO:0000256" key="9">
    <source>
        <dbReference type="ARBA" id="ARBA00093307"/>
    </source>
</evidence>
<name>A0A7S2RP40_9STRA</name>
<dbReference type="PANTHER" id="PTHR13557">
    <property type="entry name" value="COILED-COIL DOMAIN-CONTAINING PROTEIN 86"/>
    <property type="match status" value="1"/>
</dbReference>
<evidence type="ECO:0000256" key="1">
    <source>
        <dbReference type="ARBA" id="ARBA00004286"/>
    </source>
</evidence>
<evidence type="ECO:0000256" key="10">
    <source>
        <dbReference type="SAM" id="Coils"/>
    </source>
</evidence>
<evidence type="ECO:0000256" key="5">
    <source>
        <dbReference type="ARBA" id="ARBA00022553"/>
    </source>
</evidence>
<proteinExistence type="predicted"/>
<gene>
    <name evidence="12" type="ORF">EANT1437_LOCUS8521</name>
</gene>
<reference evidence="12" key="1">
    <citation type="submission" date="2021-01" db="EMBL/GenBank/DDBJ databases">
        <authorList>
            <person name="Corre E."/>
            <person name="Pelletier E."/>
            <person name="Niang G."/>
            <person name="Scheremetjew M."/>
            <person name="Finn R."/>
            <person name="Kale V."/>
            <person name="Holt S."/>
            <person name="Cochrane G."/>
            <person name="Meng A."/>
            <person name="Brown T."/>
            <person name="Cohen L."/>
        </authorList>
    </citation>
    <scope>NUCLEOTIDE SEQUENCE</scope>
    <source>
        <strain evidence="12">CCMP1452</strain>
    </source>
</reference>
<feature type="region of interest" description="Disordered" evidence="11">
    <location>
        <begin position="58"/>
        <end position="77"/>
    </location>
</feature>
<dbReference type="GO" id="GO:0005694">
    <property type="term" value="C:chromosome"/>
    <property type="evidence" value="ECO:0007669"/>
    <property type="project" value="UniProtKB-SubCell"/>
</dbReference>
<feature type="compositionally biased region" description="Polar residues" evidence="11">
    <location>
        <begin position="58"/>
        <end position="71"/>
    </location>
</feature>